<proteinExistence type="predicted"/>
<dbReference type="PANTHER" id="PTHR31690">
    <property type="entry name" value="FUCOSE MUTAROTASE"/>
    <property type="match status" value="1"/>
</dbReference>
<organism evidence="4">
    <name type="scientific">uncultured Pleomorphomonas sp</name>
    <dbReference type="NCBI Taxonomy" id="442121"/>
    <lineage>
        <taxon>Bacteria</taxon>
        <taxon>Pseudomonadati</taxon>
        <taxon>Pseudomonadota</taxon>
        <taxon>Alphaproteobacteria</taxon>
        <taxon>Hyphomicrobiales</taxon>
        <taxon>Pleomorphomonadaceae</taxon>
        <taxon>Pleomorphomonas</taxon>
        <taxon>environmental samples</taxon>
    </lineage>
</organism>
<dbReference type="SUPFAM" id="SSF102546">
    <property type="entry name" value="RbsD-like"/>
    <property type="match status" value="1"/>
</dbReference>
<dbReference type="GO" id="GO:0042806">
    <property type="term" value="F:fucose binding"/>
    <property type="evidence" value="ECO:0007669"/>
    <property type="project" value="TreeGrafter"/>
</dbReference>
<name>A0A212LN94_9HYPH</name>
<dbReference type="Gene3D" id="3.40.1650.10">
    <property type="entry name" value="RbsD-like domain"/>
    <property type="match status" value="1"/>
</dbReference>
<evidence type="ECO:0000256" key="3">
    <source>
        <dbReference type="ARBA" id="ARBA00036324"/>
    </source>
</evidence>
<dbReference type="NCBIfam" id="NF011949">
    <property type="entry name" value="PRK15420.1"/>
    <property type="match status" value="1"/>
</dbReference>
<protein>
    <submittedName>
        <fullName evidence="4">L-fucose mutarotase</fullName>
    </submittedName>
</protein>
<dbReference type="InterPro" id="IPR007721">
    <property type="entry name" value="RbsD_FucU"/>
</dbReference>
<dbReference type="PANTHER" id="PTHR31690:SF4">
    <property type="entry name" value="FUCOSE MUTAROTASE"/>
    <property type="match status" value="1"/>
</dbReference>
<dbReference type="InterPro" id="IPR050443">
    <property type="entry name" value="RbsD/FucU_mutarotase"/>
</dbReference>
<dbReference type="InterPro" id="IPR023750">
    <property type="entry name" value="RbsD-like_sf"/>
</dbReference>
<keyword evidence="2" id="KW-0413">Isomerase</keyword>
<dbReference type="GO" id="GO:0006004">
    <property type="term" value="P:fucose metabolic process"/>
    <property type="evidence" value="ECO:0007669"/>
    <property type="project" value="TreeGrafter"/>
</dbReference>
<evidence type="ECO:0000256" key="2">
    <source>
        <dbReference type="ARBA" id="ARBA00023235"/>
    </source>
</evidence>
<dbReference type="GO" id="GO:0062193">
    <property type="term" value="F:D-ribose pyranase activity"/>
    <property type="evidence" value="ECO:0007669"/>
    <property type="project" value="UniProtKB-EC"/>
</dbReference>
<accession>A0A212LN94</accession>
<reference evidence="4" key="1">
    <citation type="submission" date="2016-08" db="EMBL/GenBank/DDBJ databases">
        <authorList>
            <person name="Seilhamer J.J."/>
        </authorList>
    </citation>
    <scope>NUCLEOTIDE SEQUENCE</scope>
    <source>
        <strain evidence="4">86</strain>
    </source>
</reference>
<gene>
    <name evidence="4" type="primary">fucU</name>
    <name evidence="4" type="ORF">KL86PLE_90140</name>
</gene>
<evidence type="ECO:0000256" key="1">
    <source>
        <dbReference type="ARBA" id="ARBA00000223"/>
    </source>
</evidence>
<dbReference type="AlphaFoldDB" id="A0A212LN94"/>
<dbReference type="EMBL" id="FMJD01000013">
    <property type="protein sequence ID" value="SCM78909.1"/>
    <property type="molecule type" value="Genomic_DNA"/>
</dbReference>
<dbReference type="RefSeq" id="WP_100083001.1">
    <property type="nucleotide sequence ID" value="NZ_LT608334.1"/>
</dbReference>
<evidence type="ECO:0000313" key="4">
    <source>
        <dbReference type="EMBL" id="SCM78909.1"/>
    </source>
</evidence>
<comment type="catalytic activity">
    <reaction evidence="1">
        <text>beta-D-ribopyranose = beta-D-ribofuranose</text>
        <dbReference type="Rhea" id="RHEA:25432"/>
        <dbReference type="ChEBI" id="CHEBI:27476"/>
        <dbReference type="ChEBI" id="CHEBI:47002"/>
        <dbReference type="EC" id="5.4.99.62"/>
    </reaction>
</comment>
<sequence length="145" mass="16326">MLIGISPYISPELLTALHRMGHGDEIVLSDAFYPGDTFSQRVIRADGIGIPDLLNGILRLINIDDFVDDPVIMMEAVPGDSLDPEVEKTYRAEIDRRWPATPPIRRIERYAFYERARQAYAVVVTGQRVKYGNIILKKGVVPVSE</sequence>
<dbReference type="Pfam" id="PF05025">
    <property type="entry name" value="RbsD_FucU"/>
    <property type="match status" value="1"/>
</dbReference>
<dbReference type="GO" id="GO:0036373">
    <property type="term" value="F:L-fucose mutarotase activity"/>
    <property type="evidence" value="ECO:0007669"/>
    <property type="project" value="UniProtKB-EC"/>
</dbReference>
<comment type="catalytic activity">
    <reaction evidence="3">
        <text>alpha-L-fucose = beta-L-fucose</text>
        <dbReference type="Rhea" id="RHEA:25580"/>
        <dbReference type="ChEBI" id="CHEBI:42548"/>
        <dbReference type="ChEBI" id="CHEBI:42589"/>
        <dbReference type="EC" id="5.1.3.29"/>
    </reaction>
</comment>